<evidence type="ECO:0000256" key="7">
    <source>
        <dbReference type="SAM" id="MobiDB-lite"/>
    </source>
</evidence>
<evidence type="ECO:0000313" key="8">
    <source>
        <dbReference type="Ensembl" id="ENSCMMP00000014592.1"/>
    </source>
</evidence>
<dbReference type="GO" id="GO:0005759">
    <property type="term" value="C:mitochondrial matrix"/>
    <property type="evidence" value="ECO:0007669"/>
    <property type="project" value="UniProtKB-SubCell"/>
</dbReference>
<dbReference type="PANTHER" id="PTHR13137">
    <property type="entry name" value="DC11 ACN9 HOMOLOG"/>
    <property type="match status" value="1"/>
</dbReference>
<dbReference type="CDD" id="cd20270">
    <property type="entry name" value="Complex1_LYR_SDHAF3_LYRM10"/>
    <property type="match status" value="1"/>
</dbReference>
<comment type="subcellular location">
    <subcellularLocation>
        <location evidence="1 6">Mitochondrion matrix</location>
    </subcellularLocation>
</comment>
<dbReference type="GO" id="GO:0005758">
    <property type="term" value="C:mitochondrial intermembrane space"/>
    <property type="evidence" value="ECO:0007669"/>
    <property type="project" value="TreeGrafter"/>
</dbReference>
<keyword evidence="3" id="KW-0809">Transit peptide</keyword>
<dbReference type="Proteomes" id="UP000694556">
    <property type="component" value="Chromosome 2"/>
</dbReference>
<dbReference type="Pfam" id="PF13233">
    <property type="entry name" value="Complex1_LYR_2"/>
    <property type="match status" value="1"/>
</dbReference>
<dbReference type="GO" id="GO:0006105">
    <property type="term" value="P:succinate metabolic process"/>
    <property type="evidence" value="ECO:0007669"/>
    <property type="project" value="TreeGrafter"/>
</dbReference>
<feature type="region of interest" description="Disordered" evidence="7">
    <location>
        <begin position="186"/>
        <end position="205"/>
    </location>
</feature>
<keyword evidence="4 6" id="KW-0496">Mitochondrion</keyword>
<dbReference type="PANTHER" id="PTHR13137:SF6">
    <property type="entry name" value="SUCCINATE DEHYDROGENASE ASSEMBLY FACTOR 3, MITOCHONDRIAL"/>
    <property type="match status" value="1"/>
</dbReference>
<evidence type="ECO:0000256" key="6">
    <source>
        <dbReference type="RuleBase" id="RU368039"/>
    </source>
</evidence>
<keyword evidence="5 6" id="KW-0143">Chaperone</keyword>
<comment type="subunit">
    <text evidence="6">Interacts with the iron-sulfur protein subunit within the SDH catalytic dimer.</text>
</comment>
<keyword evidence="9" id="KW-1185">Reference proteome</keyword>
<feature type="region of interest" description="Disordered" evidence="7">
    <location>
        <begin position="1"/>
        <end position="87"/>
    </location>
</feature>
<proteinExistence type="inferred from homology"/>
<evidence type="ECO:0000256" key="1">
    <source>
        <dbReference type="ARBA" id="ARBA00004305"/>
    </source>
</evidence>
<accession>A0A8C3GJQ7</accession>
<dbReference type="GO" id="GO:0034553">
    <property type="term" value="P:mitochondrial respiratory chain complex II assembly"/>
    <property type="evidence" value="ECO:0007669"/>
    <property type="project" value="UniProtKB-UniRule"/>
</dbReference>
<evidence type="ECO:0000256" key="3">
    <source>
        <dbReference type="ARBA" id="ARBA00022946"/>
    </source>
</evidence>
<evidence type="ECO:0000313" key="9">
    <source>
        <dbReference type="Proteomes" id="UP000694556"/>
    </source>
</evidence>
<sequence length="205" mass="22487">MPSATRFSLRSALKGPGDPRVPLPVTSDSHHIPSIPPATTSPICSRALRPLARAGGAGSGDRAPPGGRPAAAPPHGPAAAAMPGGPGGPRGLYRRLLRLHRALPPALRELGDRYVREEFRRHRAVGPAEAQRFLREWENYAALIRQQINEDKQNSREKTVFGIQLTEEKLNDFRDEQIGQLKELMDEATKPHKEITVSKDSEHKS</sequence>
<reference evidence="8" key="3">
    <citation type="submission" date="2025-09" db="UniProtKB">
        <authorList>
            <consortium name="Ensembl"/>
        </authorList>
    </citation>
    <scope>IDENTIFICATION</scope>
</reference>
<dbReference type="AlphaFoldDB" id="A0A8C3GJQ7"/>
<reference evidence="8" key="2">
    <citation type="submission" date="2025-08" db="UniProtKB">
        <authorList>
            <consortium name="Ensembl"/>
        </authorList>
    </citation>
    <scope>IDENTIFICATION</scope>
</reference>
<protein>
    <recommendedName>
        <fullName evidence="6">Succinate dehydrogenase assembly factor 3</fullName>
        <shortName evidence="6">SDH assembly factor 3</shortName>
        <shortName evidence="6">SDHAF3</shortName>
    </recommendedName>
</protein>
<evidence type="ECO:0000256" key="4">
    <source>
        <dbReference type="ARBA" id="ARBA00023128"/>
    </source>
</evidence>
<evidence type="ECO:0000256" key="5">
    <source>
        <dbReference type="ARBA" id="ARBA00023186"/>
    </source>
</evidence>
<name>A0A8C3GJQ7_CAIMO</name>
<evidence type="ECO:0000256" key="2">
    <source>
        <dbReference type="ARBA" id="ARBA00006020"/>
    </source>
</evidence>
<dbReference type="Ensembl" id="ENSCMMT00000016076.1">
    <property type="protein sequence ID" value="ENSCMMP00000014592.1"/>
    <property type="gene ID" value="ENSCMMG00000009307.1"/>
</dbReference>
<comment type="similarity">
    <text evidence="2 6">Belongs to the complex I LYR family. SDHAF3 subfamily.</text>
</comment>
<organism evidence="8 9">
    <name type="scientific">Cairina moschata</name>
    <name type="common">Muscovy duck</name>
    <dbReference type="NCBI Taxonomy" id="8855"/>
    <lineage>
        <taxon>Eukaryota</taxon>
        <taxon>Metazoa</taxon>
        <taxon>Chordata</taxon>
        <taxon>Craniata</taxon>
        <taxon>Vertebrata</taxon>
        <taxon>Euteleostomi</taxon>
        <taxon>Archelosauria</taxon>
        <taxon>Archosauria</taxon>
        <taxon>Dinosauria</taxon>
        <taxon>Saurischia</taxon>
        <taxon>Theropoda</taxon>
        <taxon>Coelurosauria</taxon>
        <taxon>Aves</taxon>
        <taxon>Neognathae</taxon>
        <taxon>Galloanserae</taxon>
        <taxon>Anseriformes</taxon>
        <taxon>Anatidae</taxon>
        <taxon>Anatinae</taxon>
        <taxon>Cairina</taxon>
    </lineage>
</organism>
<dbReference type="InterPro" id="IPR008381">
    <property type="entry name" value="SDHAF3/Sdh7"/>
</dbReference>
<comment type="function">
    <text evidence="6">Plays an essential role in the assembly of succinate dehydrogenase (SDH), an enzyme complex (also referred to as respiratory complex II) that is a component of both the tricarboxylic acid (TCA) cycle and the mitochondrial electron transport chain, and which couples the oxidation of succinate to fumarate with the reduction of ubiquinone (coenzyme Q) to ubiquinol. Promotes maturation of the iron-sulfur protein subunit of the SDH catalytic dimer, protecting it from the deleterious effects of oxidants. May act together with SDHAF1.</text>
</comment>
<reference evidence="8" key="1">
    <citation type="submission" date="2018-09" db="EMBL/GenBank/DDBJ databases">
        <title>Common duck and Muscovy duck high density SNP chip.</title>
        <authorList>
            <person name="Vignal A."/>
            <person name="Thebault N."/>
            <person name="Warren W.C."/>
        </authorList>
    </citation>
    <scope>NUCLEOTIDE SEQUENCE [LARGE SCALE GENOMIC DNA]</scope>
</reference>
<feature type="compositionally biased region" description="Low complexity" evidence="7">
    <location>
        <begin position="37"/>
        <end position="70"/>
    </location>
</feature>